<comment type="subcellular location">
    <subcellularLocation>
        <location evidence="1">Cell membrane</location>
        <topology evidence="1">Multi-pass membrane protein</topology>
    </subcellularLocation>
</comment>
<protein>
    <submittedName>
        <fullName evidence="9">Major facilitator superfamily MFS_1</fullName>
    </submittedName>
</protein>
<reference evidence="10" key="3">
    <citation type="submission" date="2008-04" db="EMBL/GenBank/DDBJ databases">
        <title>Complete sequence of chromosome of Exiguobacterium sibiricum 255-15.</title>
        <authorList>
            <consortium name="US DOE Joint Genome Institute"/>
            <person name="Copeland A."/>
            <person name="Lucas S."/>
            <person name="Lapidus A."/>
            <person name="Glavina del Rio T."/>
            <person name="Dalin E."/>
            <person name="Tice H."/>
            <person name="Bruce D."/>
            <person name="Goodwin L."/>
            <person name="Pitluck S."/>
            <person name="Kiss H."/>
            <person name="Chertkov O."/>
            <person name="Monk C."/>
            <person name="Brettin T."/>
            <person name="Detter J.C."/>
            <person name="Han C."/>
            <person name="Kuske C.R."/>
            <person name="Schmutz J."/>
            <person name="Larimer F."/>
            <person name="Land M."/>
            <person name="Hauser L."/>
            <person name="Kyrpides N."/>
            <person name="Mikhailova N."/>
            <person name="Vishnivetskaya T."/>
            <person name="Rodrigues D.F."/>
            <person name="Gilichinsky D."/>
            <person name="Tiedje J."/>
            <person name="Richardson P."/>
        </authorList>
    </citation>
    <scope>NUCLEOTIDE SEQUENCE [LARGE SCALE GENOMIC DNA]</scope>
    <source>
        <strain evidence="10">DSM 17290 / CIP 109462 / JCM 13490 / 255-15</strain>
    </source>
</reference>
<feature type="transmembrane region" description="Helical" evidence="7">
    <location>
        <begin position="9"/>
        <end position="34"/>
    </location>
</feature>
<feature type="transmembrane region" description="Helical" evidence="7">
    <location>
        <begin position="137"/>
        <end position="155"/>
    </location>
</feature>
<dbReference type="Pfam" id="PF07690">
    <property type="entry name" value="MFS_1"/>
    <property type="match status" value="1"/>
</dbReference>
<dbReference type="InterPro" id="IPR036259">
    <property type="entry name" value="MFS_trans_sf"/>
</dbReference>
<evidence type="ECO:0000313" key="9">
    <source>
        <dbReference type="EMBL" id="ACB60834.1"/>
    </source>
</evidence>
<dbReference type="PROSITE" id="PS50850">
    <property type="entry name" value="MFS"/>
    <property type="match status" value="1"/>
</dbReference>
<feature type="transmembrane region" description="Helical" evidence="7">
    <location>
        <begin position="97"/>
        <end position="117"/>
    </location>
</feature>
<dbReference type="RefSeq" id="WP_012370255.1">
    <property type="nucleotide sequence ID" value="NC_010556.1"/>
</dbReference>
<evidence type="ECO:0000256" key="3">
    <source>
        <dbReference type="ARBA" id="ARBA00022475"/>
    </source>
</evidence>
<keyword evidence="3" id="KW-1003">Cell membrane</keyword>
<dbReference type="HOGENOM" id="CLU_034180_5_0_9"/>
<sequence>MHGMWKHPALLLSSVGISNLGAWVYFIALNLIVLERTNSAFAVSILYMLVPIAALLSSFWSGTVIDRVDKRNLMVLLDVSRAVLIAVLPWIDSLFVLYALVFFINIGSSLFESASLIYMTKLVSKTNRQRFNALKNFIQSCGFILGPTIAGLLFLVGSPTFAIYLNAGALGLSALILFSLPDIEKQTTITGAERLSFAMIVADWKETLRYAHKHRYITLVYALFCVMTIFMSGLDSLEATFATRVLDFSESTYGFLVSIAGLGIIAGSVINATCTKWLSLRFLIGFGAIATPVGYLIFATSTDFVIAALGFFLLTFALSFANTGFLSFYQNNVPVSIMGRFSGVINVAESILIIGLTLSIGLLAETFSIRSTYIVFSLGFLVLGLITFPVVFQRSKQELYTMTVDDEAKVS</sequence>
<evidence type="ECO:0000313" key="10">
    <source>
        <dbReference type="Proteomes" id="UP000001681"/>
    </source>
</evidence>
<accession>B1YFF8</accession>
<evidence type="ECO:0000256" key="4">
    <source>
        <dbReference type="ARBA" id="ARBA00022692"/>
    </source>
</evidence>
<feature type="domain" description="Major facilitator superfamily (MFS) profile" evidence="8">
    <location>
        <begin position="1"/>
        <end position="395"/>
    </location>
</feature>
<dbReference type="EMBL" id="CP001022">
    <property type="protein sequence ID" value="ACB60834.1"/>
    <property type="molecule type" value="Genomic_DNA"/>
</dbReference>
<evidence type="ECO:0000256" key="1">
    <source>
        <dbReference type="ARBA" id="ARBA00004651"/>
    </source>
</evidence>
<keyword evidence="10" id="KW-1185">Reference proteome</keyword>
<dbReference type="AlphaFoldDB" id="B1YFF8"/>
<feature type="transmembrane region" description="Helical" evidence="7">
    <location>
        <begin position="341"/>
        <end position="364"/>
    </location>
</feature>
<dbReference type="GO" id="GO:0022857">
    <property type="term" value="F:transmembrane transporter activity"/>
    <property type="evidence" value="ECO:0007669"/>
    <property type="project" value="InterPro"/>
</dbReference>
<evidence type="ECO:0000256" key="7">
    <source>
        <dbReference type="SAM" id="Phobius"/>
    </source>
</evidence>
<dbReference type="CDD" id="cd06173">
    <property type="entry name" value="MFS_MefA_like"/>
    <property type="match status" value="1"/>
</dbReference>
<name>B1YFF8_EXIS2</name>
<keyword evidence="2" id="KW-0813">Transport</keyword>
<feature type="transmembrane region" description="Helical" evidence="7">
    <location>
        <begin position="216"/>
        <end position="233"/>
    </location>
</feature>
<gene>
    <name evidence="9" type="ordered locus">Exig_1362</name>
</gene>
<dbReference type="KEGG" id="esi:Exig_1362"/>
<dbReference type="OrthoDB" id="2156306at2"/>
<keyword evidence="4 7" id="KW-0812">Transmembrane</keyword>
<dbReference type="PANTHER" id="PTHR43266">
    <property type="entry name" value="MACROLIDE-EFFLUX PROTEIN"/>
    <property type="match status" value="1"/>
</dbReference>
<dbReference type="Gene3D" id="1.20.1250.20">
    <property type="entry name" value="MFS general substrate transporter like domains"/>
    <property type="match status" value="1"/>
</dbReference>
<dbReference type="Proteomes" id="UP000001681">
    <property type="component" value="Chromosome"/>
</dbReference>
<dbReference type="PANTHER" id="PTHR43266:SF2">
    <property type="entry name" value="MAJOR FACILITATOR SUPERFAMILY (MFS) PROFILE DOMAIN-CONTAINING PROTEIN"/>
    <property type="match status" value="1"/>
</dbReference>
<evidence type="ECO:0000256" key="6">
    <source>
        <dbReference type="ARBA" id="ARBA00023136"/>
    </source>
</evidence>
<feature type="transmembrane region" description="Helical" evidence="7">
    <location>
        <begin position="161"/>
        <end position="180"/>
    </location>
</feature>
<dbReference type="SUPFAM" id="SSF103473">
    <property type="entry name" value="MFS general substrate transporter"/>
    <property type="match status" value="1"/>
</dbReference>
<reference evidence="9 10" key="1">
    <citation type="journal article" date="2006" name="Extremophiles">
        <title>Characterization of Exiguobacterium isolates from the Siberian permafrost. Description of Exiguobacterium sibiricum sp. nov.</title>
        <authorList>
            <person name="Rodrigues D.F."/>
            <person name="Goris J."/>
            <person name="Vishnivetskaya T."/>
            <person name="Gilichinsky D."/>
            <person name="Thomashow M.F."/>
            <person name="Tiedje J.M."/>
        </authorList>
    </citation>
    <scope>NUCLEOTIDE SEQUENCE [LARGE SCALE GENOMIC DNA]</scope>
    <source>
        <strain evidence="10">DSM 17290 / CIP 109462 / JCM 13490 / 255-15</strain>
    </source>
</reference>
<feature type="transmembrane region" description="Helical" evidence="7">
    <location>
        <begin position="370"/>
        <end position="392"/>
    </location>
</feature>
<evidence type="ECO:0000256" key="2">
    <source>
        <dbReference type="ARBA" id="ARBA00022448"/>
    </source>
</evidence>
<proteinExistence type="predicted"/>
<feature type="transmembrane region" description="Helical" evidence="7">
    <location>
        <begin position="304"/>
        <end position="329"/>
    </location>
</feature>
<dbReference type="InterPro" id="IPR020846">
    <property type="entry name" value="MFS_dom"/>
</dbReference>
<dbReference type="STRING" id="262543.Exig_1362"/>
<keyword evidence="6 7" id="KW-0472">Membrane</keyword>
<dbReference type="eggNOG" id="COG2814">
    <property type="taxonomic scope" value="Bacteria"/>
</dbReference>
<keyword evidence="5 7" id="KW-1133">Transmembrane helix</keyword>
<organism evidence="9 10">
    <name type="scientific">Exiguobacterium sibiricum (strain DSM 17290 / CCUG 55495 / CIP 109462 / JCM 13490 / 255-15)</name>
    <dbReference type="NCBI Taxonomy" id="262543"/>
    <lineage>
        <taxon>Bacteria</taxon>
        <taxon>Bacillati</taxon>
        <taxon>Bacillota</taxon>
        <taxon>Bacilli</taxon>
        <taxon>Bacillales</taxon>
        <taxon>Bacillales Family XII. Incertae Sedis</taxon>
        <taxon>Exiguobacterium</taxon>
    </lineage>
</organism>
<evidence type="ECO:0000256" key="5">
    <source>
        <dbReference type="ARBA" id="ARBA00022989"/>
    </source>
</evidence>
<feature type="transmembrane region" description="Helical" evidence="7">
    <location>
        <begin position="40"/>
        <end position="61"/>
    </location>
</feature>
<feature type="transmembrane region" description="Helical" evidence="7">
    <location>
        <begin position="280"/>
        <end position="298"/>
    </location>
</feature>
<dbReference type="InterPro" id="IPR011701">
    <property type="entry name" value="MFS"/>
</dbReference>
<feature type="transmembrane region" description="Helical" evidence="7">
    <location>
        <begin position="253"/>
        <end position="273"/>
    </location>
</feature>
<reference evidence="9 10" key="2">
    <citation type="journal article" date="2008" name="BMC Genomics">
        <title>Architecture of thermal adaptation in an Exiguobacterium sibiricum strain isolated from 3 million year old permafrost: a genome and transcriptome approach.</title>
        <authorList>
            <person name="Rodrigues D.F."/>
            <person name="Ivanova N."/>
            <person name="He Z."/>
            <person name="Huebner M."/>
            <person name="Zhou J."/>
            <person name="Tiedje J.M."/>
        </authorList>
    </citation>
    <scope>NUCLEOTIDE SEQUENCE [LARGE SCALE GENOMIC DNA]</scope>
    <source>
        <strain evidence="10">DSM 17290 / CIP 109462 / JCM 13490 / 255-15</strain>
    </source>
</reference>
<evidence type="ECO:0000259" key="8">
    <source>
        <dbReference type="PROSITE" id="PS50850"/>
    </source>
</evidence>
<dbReference type="GO" id="GO:0005886">
    <property type="term" value="C:plasma membrane"/>
    <property type="evidence" value="ECO:0007669"/>
    <property type="project" value="UniProtKB-SubCell"/>
</dbReference>